<dbReference type="PROSITE" id="PS50823">
    <property type="entry name" value="KH_TYPE_2"/>
    <property type="match status" value="1"/>
</dbReference>
<dbReference type="GO" id="GO:0003723">
    <property type="term" value="F:RNA binding"/>
    <property type="evidence" value="ECO:0007669"/>
    <property type="project" value="UniProtKB-UniRule"/>
</dbReference>
<dbReference type="SUPFAM" id="SSF54821">
    <property type="entry name" value="Ribosomal protein S3 C-terminal domain"/>
    <property type="match status" value="1"/>
</dbReference>
<proteinExistence type="inferred from homology"/>
<dbReference type="GO" id="GO:0022627">
    <property type="term" value="C:cytosolic small ribosomal subunit"/>
    <property type="evidence" value="ECO:0007669"/>
    <property type="project" value="TreeGrafter"/>
</dbReference>
<dbReference type="InterPro" id="IPR009019">
    <property type="entry name" value="KH_sf_prok-type"/>
</dbReference>
<dbReference type="FunFam" id="3.30.300.20:FF:000006">
    <property type="entry name" value="40S ribosomal protein S3"/>
    <property type="match status" value="1"/>
</dbReference>
<evidence type="ECO:0000256" key="4">
    <source>
        <dbReference type="ARBA" id="ARBA00023274"/>
    </source>
</evidence>
<dbReference type="InterPro" id="IPR057258">
    <property type="entry name" value="Ribosomal_uS3"/>
</dbReference>
<dbReference type="EMBL" id="UZAE01001960">
    <property type="protein sequence ID" value="VDN99246.1"/>
    <property type="molecule type" value="Genomic_DNA"/>
</dbReference>
<dbReference type="Pfam" id="PF00189">
    <property type="entry name" value="Ribosomal_S3_C"/>
    <property type="match status" value="1"/>
</dbReference>
<dbReference type="GO" id="GO:0003735">
    <property type="term" value="F:structural constituent of ribosome"/>
    <property type="evidence" value="ECO:0007669"/>
    <property type="project" value="InterPro"/>
</dbReference>
<dbReference type="PANTHER" id="PTHR11760:SF32">
    <property type="entry name" value="SMALL RIBOSOMAL SUBUNIT PROTEIN US3"/>
    <property type="match status" value="1"/>
</dbReference>
<dbReference type="FunFam" id="3.30.1140.32:FF:000013">
    <property type="entry name" value="40S ribosomal protein S3"/>
    <property type="match status" value="1"/>
</dbReference>
<dbReference type="STRING" id="102285.A0A0R3T8K0"/>
<keyword evidence="3 8" id="KW-0689">Ribosomal protein</keyword>
<evidence type="ECO:0000256" key="3">
    <source>
        <dbReference type="ARBA" id="ARBA00022980"/>
    </source>
</evidence>
<dbReference type="InterPro" id="IPR015946">
    <property type="entry name" value="KH_dom-like_a/b"/>
</dbReference>
<evidence type="ECO:0000256" key="8">
    <source>
        <dbReference type="RuleBase" id="RU003624"/>
    </source>
</evidence>
<keyword evidence="11" id="KW-1185">Reference proteome</keyword>
<dbReference type="InterPro" id="IPR036419">
    <property type="entry name" value="Ribosomal_S3_C_sf"/>
</dbReference>
<gene>
    <name evidence="10" type="ORF">HNAJ_LOCUS3387</name>
</gene>
<dbReference type="CDD" id="cd02413">
    <property type="entry name" value="KH-II_40S_S3"/>
    <property type="match status" value="1"/>
</dbReference>
<accession>A0A0R3T8K0</accession>
<dbReference type="SUPFAM" id="SSF54814">
    <property type="entry name" value="Prokaryotic type KH domain (KH-domain type II)"/>
    <property type="match status" value="1"/>
</dbReference>
<evidence type="ECO:0000259" key="9">
    <source>
        <dbReference type="PROSITE" id="PS50823"/>
    </source>
</evidence>
<dbReference type="Proteomes" id="UP000278807">
    <property type="component" value="Unassembled WGS sequence"/>
</dbReference>
<dbReference type="PROSITE" id="PS00548">
    <property type="entry name" value="RIBOSOMAL_S3"/>
    <property type="match status" value="1"/>
</dbReference>
<dbReference type="InterPro" id="IPR004044">
    <property type="entry name" value="KH_dom_type_2"/>
</dbReference>
<feature type="domain" description="KH type-2" evidence="9">
    <location>
        <begin position="22"/>
        <end position="92"/>
    </location>
</feature>
<evidence type="ECO:0000256" key="2">
    <source>
        <dbReference type="ARBA" id="ARBA00022884"/>
    </source>
</evidence>
<dbReference type="GO" id="GO:2001235">
    <property type="term" value="P:positive regulation of apoptotic signaling pathway"/>
    <property type="evidence" value="ECO:0007669"/>
    <property type="project" value="TreeGrafter"/>
</dbReference>
<comment type="similarity">
    <text evidence="1 8">Belongs to the universal ribosomal protein uS3 family.</text>
</comment>
<dbReference type="Gene3D" id="3.30.1140.32">
    <property type="entry name" value="Ribosomal protein S3, C-terminal domain"/>
    <property type="match status" value="1"/>
</dbReference>
<keyword evidence="2 7" id="KW-0694">RNA-binding</keyword>
<dbReference type="GO" id="GO:0005634">
    <property type="term" value="C:nucleus"/>
    <property type="evidence" value="ECO:0007669"/>
    <property type="project" value="TreeGrafter"/>
</dbReference>
<dbReference type="Pfam" id="PF07650">
    <property type="entry name" value="KH_2"/>
    <property type="match status" value="1"/>
</dbReference>
<dbReference type="NCBIfam" id="TIGR01008">
    <property type="entry name" value="uS3_euk_arch"/>
    <property type="match status" value="1"/>
</dbReference>
<dbReference type="PANTHER" id="PTHR11760">
    <property type="entry name" value="30S/40S RIBOSOMAL PROTEIN S3"/>
    <property type="match status" value="1"/>
</dbReference>
<reference evidence="10 11" key="2">
    <citation type="submission" date="2018-11" db="EMBL/GenBank/DDBJ databases">
        <authorList>
            <consortium name="Pathogen Informatics"/>
        </authorList>
    </citation>
    <scope>NUCLEOTIDE SEQUENCE [LARGE SCALE GENOMIC DNA]</scope>
</reference>
<evidence type="ECO:0000313" key="12">
    <source>
        <dbReference type="WBParaSite" id="HNAJ_0000338801-mRNA-1"/>
    </source>
</evidence>
<evidence type="ECO:0000313" key="11">
    <source>
        <dbReference type="Proteomes" id="UP000278807"/>
    </source>
</evidence>
<evidence type="ECO:0000256" key="1">
    <source>
        <dbReference type="ARBA" id="ARBA00010761"/>
    </source>
</evidence>
<organism evidence="12">
    <name type="scientific">Rodentolepis nana</name>
    <name type="common">Dwarf tapeworm</name>
    <name type="synonym">Hymenolepis nana</name>
    <dbReference type="NCBI Taxonomy" id="102285"/>
    <lineage>
        <taxon>Eukaryota</taxon>
        <taxon>Metazoa</taxon>
        <taxon>Spiralia</taxon>
        <taxon>Lophotrochozoa</taxon>
        <taxon>Platyhelminthes</taxon>
        <taxon>Cestoda</taxon>
        <taxon>Eucestoda</taxon>
        <taxon>Cyclophyllidea</taxon>
        <taxon>Hymenolepididae</taxon>
        <taxon>Rodentolepis</taxon>
    </lineage>
</organism>
<name>A0A0R3T8K0_RODNA</name>
<dbReference type="WBParaSite" id="HNAJ_0000338801-mRNA-1">
    <property type="protein sequence ID" value="HNAJ_0000338801-mRNA-1"/>
    <property type="gene ID" value="HNAJ_0000338801"/>
</dbReference>
<evidence type="ECO:0000256" key="7">
    <source>
        <dbReference type="PROSITE-ProRule" id="PRU00118"/>
    </source>
</evidence>
<dbReference type="Gene3D" id="3.30.300.20">
    <property type="match status" value="1"/>
</dbReference>
<evidence type="ECO:0000256" key="5">
    <source>
        <dbReference type="ARBA" id="ARBA00035257"/>
    </source>
</evidence>
<sequence>MKNGRMSLKRKFISAGVFKAELDEFLRRELAEDGYSGVKVRSNERHTEIIISATKTQAVLGEQSRRLRELTSLLQKRTRGNKTIELFVEKMLTRSLSATTQAESLRYKLTGGLPVRKYVSYKGILIRFFRACYSVLRFIMEAGAKGAEVIVSGKIKGQRAKSMKFSDGLMIHSGDPVNYYIDRAVRHVRLPQGILGIRVKIMLNHDPAGRTGPRKALPDFVHILAPKEEAKVEAPQCIPRNPAAKMNK</sequence>
<dbReference type="InterPro" id="IPR018280">
    <property type="entry name" value="Ribosomal_uS3_CS"/>
</dbReference>
<reference evidence="12" key="1">
    <citation type="submission" date="2017-02" db="UniProtKB">
        <authorList>
            <consortium name="WormBaseParasite"/>
        </authorList>
    </citation>
    <scope>IDENTIFICATION</scope>
</reference>
<protein>
    <recommendedName>
        <fullName evidence="5">Small ribosomal subunit protein uS3</fullName>
    </recommendedName>
    <alternativeName>
        <fullName evidence="6">40S ribosomal protein S3</fullName>
    </alternativeName>
</protein>
<evidence type="ECO:0000256" key="6">
    <source>
        <dbReference type="ARBA" id="ARBA00035408"/>
    </source>
</evidence>
<keyword evidence="4 8" id="KW-0687">Ribonucleoprotein</keyword>
<dbReference type="InterPro" id="IPR001351">
    <property type="entry name" value="Ribosomal_uS3_C"/>
</dbReference>
<dbReference type="OrthoDB" id="10248446at2759"/>
<evidence type="ECO:0000313" key="10">
    <source>
        <dbReference type="EMBL" id="VDN99246.1"/>
    </source>
</evidence>
<dbReference type="GO" id="GO:0006412">
    <property type="term" value="P:translation"/>
    <property type="evidence" value="ECO:0007669"/>
    <property type="project" value="InterPro"/>
</dbReference>
<dbReference type="AlphaFoldDB" id="A0A0R3T8K0"/>
<dbReference type="InterPro" id="IPR005703">
    <property type="entry name" value="Ribosomal_uS3_euk/arc"/>
</dbReference>